<evidence type="ECO:0008006" key="4">
    <source>
        <dbReference type="Google" id="ProtNLM"/>
    </source>
</evidence>
<dbReference type="RefSeq" id="WP_310419886.1">
    <property type="nucleotide sequence ID" value="NZ_JAVDYC010000001.1"/>
</dbReference>
<protein>
    <recommendedName>
        <fullName evidence="4">Ig-like domain-containing protein</fullName>
    </recommendedName>
</protein>
<keyword evidence="1" id="KW-0732">Signal</keyword>
<dbReference type="InterPro" id="IPR036179">
    <property type="entry name" value="Ig-like_dom_sf"/>
</dbReference>
<comment type="caution">
    <text evidence="2">The sequence shown here is derived from an EMBL/GenBank/DDBJ whole genome shotgun (WGS) entry which is preliminary data.</text>
</comment>
<evidence type="ECO:0000313" key="3">
    <source>
        <dbReference type="Proteomes" id="UP001183629"/>
    </source>
</evidence>
<keyword evidence="3" id="KW-1185">Reference proteome</keyword>
<proteinExistence type="predicted"/>
<dbReference type="Gene3D" id="2.60.40.10">
    <property type="entry name" value="Immunoglobulins"/>
    <property type="match status" value="1"/>
</dbReference>
<accession>A0AAE4CXY7</accession>
<dbReference type="GO" id="GO:0005975">
    <property type="term" value="P:carbohydrate metabolic process"/>
    <property type="evidence" value="ECO:0007669"/>
    <property type="project" value="UniProtKB-ARBA"/>
</dbReference>
<feature type="chain" id="PRO_5042117838" description="Ig-like domain-containing protein" evidence="1">
    <location>
        <begin position="23"/>
        <end position="962"/>
    </location>
</feature>
<dbReference type="InterPro" id="IPR013783">
    <property type="entry name" value="Ig-like_fold"/>
</dbReference>
<evidence type="ECO:0000313" key="2">
    <source>
        <dbReference type="EMBL" id="MDR7325289.1"/>
    </source>
</evidence>
<name>A0AAE4CXY7_9ACTN</name>
<evidence type="ECO:0000256" key="1">
    <source>
        <dbReference type="SAM" id="SignalP"/>
    </source>
</evidence>
<dbReference type="AlphaFoldDB" id="A0AAE4CXY7"/>
<reference evidence="2 3" key="1">
    <citation type="submission" date="2023-07" db="EMBL/GenBank/DDBJ databases">
        <title>Sequencing the genomes of 1000 actinobacteria strains.</title>
        <authorList>
            <person name="Klenk H.-P."/>
        </authorList>
    </citation>
    <scope>NUCLEOTIDE SEQUENCE [LARGE SCALE GENOMIC DNA]</scope>
    <source>
        <strain evidence="2 3">DSM 44711</strain>
    </source>
</reference>
<gene>
    <name evidence="2" type="ORF">J2S44_005539</name>
</gene>
<feature type="signal peptide" evidence="1">
    <location>
        <begin position="1"/>
        <end position="22"/>
    </location>
</feature>
<organism evidence="2 3">
    <name type="scientific">Catenuloplanes niger</name>
    <dbReference type="NCBI Taxonomy" id="587534"/>
    <lineage>
        <taxon>Bacteria</taxon>
        <taxon>Bacillati</taxon>
        <taxon>Actinomycetota</taxon>
        <taxon>Actinomycetes</taxon>
        <taxon>Micromonosporales</taxon>
        <taxon>Micromonosporaceae</taxon>
        <taxon>Catenuloplanes</taxon>
    </lineage>
</organism>
<dbReference type="Proteomes" id="UP001183629">
    <property type="component" value="Unassembled WGS sequence"/>
</dbReference>
<dbReference type="SUPFAM" id="SSF48726">
    <property type="entry name" value="Immunoglobulin"/>
    <property type="match status" value="1"/>
</dbReference>
<dbReference type="Gene3D" id="2.60.40.2700">
    <property type="match status" value="1"/>
</dbReference>
<sequence length="962" mass="99425">MRSLIAFATVAVLLSAATPAPSTSPPEPAHPAAVAEPLRRAAGFTLPQPQTVPDGGAVTFTAEFPGAMLYTWYRTDARGTTALPGGNTASYTFTASYPDNGATYSVRVFDATFVQHRSAEARLTVTPVAAVVTEPPHDASVRAYQNARFTVTAGGTAPHTYQWQRRDGSAWTTIPGATGPDHTFKTGPADDGAAFRVVVGNAYGPAVTSAEATLDVVSGGGSLDPVARASLEWGVNEIYQGGNPANTGCNYFSAGTQETFAGRQGDVRIVHRMPDGSAQGVSDATKCIPSTGSQLNQRVLFTGGAGTANAVTGAATIRWTGAFTANAYSGMVTWYLRDPVLTVAEDGTGTLTATAGGMAASRTDPGTKEPVPPRTVTVATFDRVLLATDGVQISPRFSGVDYFPLADGVRSTASAIPAAVKAAQPDWGAWPESFVDFQYETQLSSYWHTSGLPADTDKPPFDLTVRFDSAPDVKDVPVILANPAAGAAAPYVEGRDLTVTADIDGVADLRWERSTSANGPWTAIAGETGETLTIPAITSAWNGVYVRIVAVNADGRAVSTALRLQTAPYAAPTFTRQPADLAAISGNRAVVDFDVTGNPAIDASSIVLERSDDAGATWRPWAGAESAPSQITIPSVPLDANGARGRIVAVNVEGARSVSGTFGFRVFRGTGRPQLVVIPSAPIDPATETRLTVVAAGFHVPDWASATETYSLDLGLFDTTSWQPGRTGHRNWIATSPDTSGGQIYHGWMATTGGTFTAGIRVPAGALAPGKTYGVGAFLRLTDISTWQDTFTNRSLDAWTQVWPAPAADGAQTISVEVVDAPGEFIWSIDGDRAVNLGQAVFQDTYLQATGDIAPITVTDTRAGGPAWAVSGQISDFSGGLSGRYLGWSPVVITPGAGAVAGAPVEPGIGGGLGLTESATLADAAGGHGRGTASVGAGLDLRLPLTTPPGSYTATLTVTALS</sequence>
<dbReference type="EMBL" id="JAVDYC010000001">
    <property type="protein sequence ID" value="MDR7325289.1"/>
    <property type="molecule type" value="Genomic_DNA"/>
</dbReference>